<comment type="pathway">
    <text evidence="3">Amino-acid biosynthesis; L-histidine biosynthesis; L-histidine from 5-phospho-alpha-D-ribose 1-diphosphate: step 4/9.</text>
</comment>
<comment type="catalytic activity">
    <reaction evidence="1">
        <text>1-(5-phospho-beta-D-ribosyl)-5-[(5-phospho-beta-D-ribosylamino)methylideneamino]imidazole-4-carboxamide = 5-[(5-phospho-1-deoxy-D-ribulos-1-ylimino)methylamino]-1-(5-phospho-beta-D-ribosyl)imidazole-4-carboxamide</text>
        <dbReference type="Rhea" id="RHEA:15469"/>
        <dbReference type="ChEBI" id="CHEBI:58435"/>
        <dbReference type="ChEBI" id="CHEBI:58525"/>
        <dbReference type="EC" id="5.3.1.16"/>
    </reaction>
</comment>
<evidence type="ECO:0000313" key="11">
    <source>
        <dbReference type="EMBL" id="CAB5035932.1"/>
    </source>
</evidence>
<organism evidence="10">
    <name type="scientific">freshwater metagenome</name>
    <dbReference type="NCBI Taxonomy" id="449393"/>
    <lineage>
        <taxon>unclassified sequences</taxon>
        <taxon>metagenomes</taxon>
        <taxon>ecological metagenomes</taxon>
    </lineage>
</organism>
<evidence type="ECO:0000256" key="1">
    <source>
        <dbReference type="ARBA" id="ARBA00000901"/>
    </source>
</evidence>
<evidence type="ECO:0000256" key="2">
    <source>
        <dbReference type="ARBA" id="ARBA00004496"/>
    </source>
</evidence>
<dbReference type="GO" id="GO:0003949">
    <property type="term" value="F:1-(5-phosphoribosyl)-5-[(5-phosphoribosylamino)methylideneamino]imidazole-4-carboxamide isomerase activity"/>
    <property type="evidence" value="ECO:0007669"/>
    <property type="project" value="UniProtKB-EC"/>
</dbReference>
<keyword evidence="6" id="KW-0963">Cytoplasm</keyword>
<dbReference type="PANTHER" id="PTHR43090">
    <property type="entry name" value="1-(5-PHOSPHORIBOSYL)-5-[(5-PHOSPHORIBOSYLAMINO)METHYLIDENEAMINO] IMIDAZOLE-4-CARBOXAMIDE ISOMERASE"/>
    <property type="match status" value="1"/>
</dbReference>
<dbReference type="InterPro" id="IPR011060">
    <property type="entry name" value="RibuloseP-bd_barrel"/>
</dbReference>
<evidence type="ECO:0000256" key="3">
    <source>
        <dbReference type="ARBA" id="ARBA00005133"/>
    </source>
</evidence>
<sequence length="242" mass="24852">MKLYPAIDILGGLAVRLRQGNYDESTVYSDSPVDAARAWLAAGAEVLHVVDLDGARGGVPVNLESVREITAESDVPVQLGGGLRSVESVESALDAGVSHVILGTAALQDPALLDLLLVEHSDRMIVSVDSRAGIAAVAGWEESDGVNALDALAALESRGVARLIVSDIEVDGTMDGPNLEQIQATGETLTIPFIYSGGVGSLDDLTALAAVAPSNLDGVIVGKALYDGVFTIPEAQAALGRG</sequence>
<dbReference type="GO" id="GO:0000162">
    <property type="term" value="P:L-tryptophan biosynthetic process"/>
    <property type="evidence" value="ECO:0007669"/>
    <property type="project" value="TreeGrafter"/>
</dbReference>
<evidence type="ECO:0000256" key="9">
    <source>
        <dbReference type="ARBA" id="ARBA00023235"/>
    </source>
</evidence>
<dbReference type="FunFam" id="3.20.20.70:FF:000009">
    <property type="entry name" value="1-(5-phosphoribosyl)-5-[(5-phosphoribosylamino)methylideneamino] imidazole-4-carboxamide isomerase"/>
    <property type="match status" value="1"/>
</dbReference>
<dbReference type="EMBL" id="CAFBPX010000152">
    <property type="protein sequence ID" value="CAB5035932.1"/>
    <property type="molecule type" value="Genomic_DNA"/>
</dbReference>
<proteinExistence type="inferred from homology"/>
<dbReference type="EC" id="5.3.1.16" evidence="5"/>
<dbReference type="UniPathway" id="UPA00031">
    <property type="reaction ID" value="UER00009"/>
</dbReference>
<dbReference type="Gene3D" id="3.20.20.70">
    <property type="entry name" value="Aldolase class I"/>
    <property type="match status" value="1"/>
</dbReference>
<name>A0A6J5ZWL7_9ZZZZ</name>
<dbReference type="InterPro" id="IPR023016">
    <property type="entry name" value="HisA/PriA"/>
</dbReference>
<dbReference type="NCBIfam" id="TIGR00007">
    <property type="entry name" value="1-(5-phosphoribosyl)-5-[(5-phosphoribosylamino)methylideneamino]imidazole-4-carboxamide isomerase"/>
    <property type="match status" value="1"/>
</dbReference>
<dbReference type="AlphaFoldDB" id="A0A6J5ZWL7"/>
<dbReference type="GO" id="GO:0000105">
    <property type="term" value="P:L-histidine biosynthetic process"/>
    <property type="evidence" value="ECO:0007669"/>
    <property type="project" value="UniProtKB-UniPathway"/>
</dbReference>
<comment type="subcellular location">
    <subcellularLocation>
        <location evidence="2">Cytoplasm</location>
    </subcellularLocation>
</comment>
<dbReference type="EMBL" id="CAESAO010000185">
    <property type="protein sequence ID" value="CAB4347044.1"/>
    <property type="molecule type" value="Genomic_DNA"/>
</dbReference>
<reference evidence="10" key="1">
    <citation type="submission" date="2020-05" db="EMBL/GenBank/DDBJ databases">
        <authorList>
            <person name="Chiriac C."/>
            <person name="Salcher M."/>
            <person name="Ghai R."/>
            <person name="Kavagutti S V."/>
        </authorList>
    </citation>
    <scope>NUCLEOTIDE SEQUENCE</scope>
</reference>
<evidence type="ECO:0000256" key="6">
    <source>
        <dbReference type="ARBA" id="ARBA00022490"/>
    </source>
</evidence>
<evidence type="ECO:0000256" key="4">
    <source>
        <dbReference type="ARBA" id="ARBA00009667"/>
    </source>
</evidence>
<dbReference type="CDD" id="cd04732">
    <property type="entry name" value="HisA"/>
    <property type="match status" value="1"/>
</dbReference>
<dbReference type="GO" id="GO:0005737">
    <property type="term" value="C:cytoplasm"/>
    <property type="evidence" value="ECO:0007669"/>
    <property type="project" value="UniProtKB-SubCell"/>
</dbReference>
<gene>
    <name evidence="10" type="ORF">UFOPK3522_01550</name>
    <name evidence="11" type="ORF">UFOPK4175_00868</name>
</gene>
<dbReference type="InterPro" id="IPR006062">
    <property type="entry name" value="His_biosynth"/>
</dbReference>
<evidence type="ECO:0000256" key="8">
    <source>
        <dbReference type="ARBA" id="ARBA00023102"/>
    </source>
</evidence>
<dbReference type="PANTHER" id="PTHR43090:SF2">
    <property type="entry name" value="1-(5-PHOSPHORIBOSYL)-5-[(5-PHOSPHORIBOSYLAMINO)METHYLIDENEAMINO] IMIDAZOLE-4-CARBOXAMIDE ISOMERASE"/>
    <property type="match status" value="1"/>
</dbReference>
<dbReference type="InterPro" id="IPR044524">
    <property type="entry name" value="Isoase_HisA-like"/>
</dbReference>
<keyword evidence="8" id="KW-0368">Histidine biosynthesis</keyword>
<accession>A0A6J5ZWL7</accession>
<keyword evidence="9" id="KW-0413">Isomerase</keyword>
<evidence type="ECO:0000256" key="5">
    <source>
        <dbReference type="ARBA" id="ARBA00012550"/>
    </source>
</evidence>
<evidence type="ECO:0000313" key="10">
    <source>
        <dbReference type="EMBL" id="CAB4347044.1"/>
    </source>
</evidence>
<dbReference type="InterPro" id="IPR006063">
    <property type="entry name" value="HisA_bact_arch"/>
</dbReference>
<evidence type="ECO:0000256" key="7">
    <source>
        <dbReference type="ARBA" id="ARBA00022605"/>
    </source>
</evidence>
<protein>
    <recommendedName>
        <fullName evidence="5">1-(5-phosphoribosyl)-5-[(5-phosphoribosylamino)methylideneamino]imidazole-4-carboxamideisomerase</fullName>
        <ecNumber evidence="5">5.3.1.16</ecNumber>
    </recommendedName>
</protein>
<dbReference type="Pfam" id="PF00977">
    <property type="entry name" value="His_biosynth"/>
    <property type="match status" value="1"/>
</dbReference>
<dbReference type="HAMAP" id="MF_01014">
    <property type="entry name" value="HisA"/>
    <property type="match status" value="1"/>
</dbReference>
<dbReference type="SUPFAM" id="SSF51366">
    <property type="entry name" value="Ribulose-phoshate binding barrel"/>
    <property type="match status" value="1"/>
</dbReference>
<keyword evidence="7" id="KW-0028">Amino-acid biosynthesis</keyword>
<dbReference type="InterPro" id="IPR013785">
    <property type="entry name" value="Aldolase_TIM"/>
</dbReference>
<comment type="similarity">
    <text evidence="4">Belongs to the HisA/HisF family.</text>
</comment>